<protein>
    <submittedName>
        <fullName evidence="9">Twitching motility protein PilT</fullName>
    </submittedName>
</protein>
<keyword evidence="3" id="KW-0813">Transport</keyword>
<dbReference type="PANTHER" id="PTHR30486">
    <property type="entry name" value="TWITCHING MOTILITY PROTEIN PILT"/>
    <property type="match status" value="1"/>
</dbReference>
<dbReference type="FunFam" id="3.40.50.300:FF:000872">
    <property type="entry name" value="Twitching motility protein PilT"/>
    <property type="match status" value="1"/>
</dbReference>
<dbReference type="HOGENOM" id="CLU_013446_4_0_4"/>
<dbReference type="GO" id="GO:0005524">
    <property type="term" value="F:ATP binding"/>
    <property type="evidence" value="ECO:0007669"/>
    <property type="project" value="UniProtKB-KW"/>
</dbReference>
<accession>G4CHN7</accession>
<keyword evidence="7" id="KW-0067">ATP-binding</keyword>
<comment type="similarity">
    <text evidence="2">Belongs to the GSP E family.</text>
</comment>
<evidence type="ECO:0000256" key="6">
    <source>
        <dbReference type="ARBA" id="ARBA00022741"/>
    </source>
</evidence>
<sequence length="349" mass="38322">MSKMQITDLLAFSVKNKASDLHLSAGLPPMIRVHGDVRRINLPEMNAEEVGNMIASIMNDHQRKNYQQNLETDFSFELPNVSRFRVNAFNTERGPAAVFRTIPSRVLTLEELNAPSVFKKISDTPRGLVLVTGPTGSGKSTTLAAMIDYVNSNQASHILTIEDPIEFVHVSKKSLVNQRELHQHTHSFANALRSALREDPDIILVGEMRDPETIGLALTAAETGHLVFGTLHTTGAAKTVDRIIDVFPAGEKEMVRSMLSESLRAVISQTLLKTRDGKGRVAAHEILISTPAVRNLIRENKIAQIGSTLQTGQSHGMQTLDQALQSLVKRGTISLETARSKAQNPDQLS</sequence>
<keyword evidence="5" id="KW-1029">Fimbrium biogenesis</keyword>
<organism evidence="9 10">
    <name type="scientific">Neisseria shayeganii 871</name>
    <dbReference type="NCBI Taxonomy" id="1032488"/>
    <lineage>
        <taxon>Bacteria</taxon>
        <taxon>Pseudomonadati</taxon>
        <taxon>Pseudomonadota</taxon>
        <taxon>Betaproteobacteria</taxon>
        <taxon>Neisseriales</taxon>
        <taxon>Neisseriaceae</taxon>
        <taxon>Neisseria</taxon>
    </lineage>
</organism>
<name>G4CHN7_9NEIS</name>
<evidence type="ECO:0000313" key="9">
    <source>
        <dbReference type="EMBL" id="EGY52702.1"/>
    </source>
</evidence>
<evidence type="ECO:0000256" key="3">
    <source>
        <dbReference type="ARBA" id="ARBA00022448"/>
    </source>
</evidence>
<dbReference type="GO" id="GO:0016887">
    <property type="term" value="F:ATP hydrolysis activity"/>
    <property type="evidence" value="ECO:0007669"/>
    <property type="project" value="InterPro"/>
</dbReference>
<dbReference type="CDD" id="cd01131">
    <property type="entry name" value="PilT"/>
    <property type="match status" value="1"/>
</dbReference>
<dbReference type="PATRIC" id="fig|1032488.3.peg.1057"/>
<evidence type="ECO:0000256" key="7">
    <source>
        <dbReference type="ARBA" id="ARBA00022840"/>
    </source>
</evidence>
<dbReference type="InterPro" id="IPR027417">
    <property type="entry name" value="P-loop_NTPase"/>
</dbReference>
<dbReference type="SUPFAM" id="SSF52540">
    <property type="entry name" value="P-loop containing nucleoside triphosphate hydrolases"/>
    <property type="match status" value="1"/>
</dbReference>
<evidence type="ECO:0000256" key="2">
    <source>
        <dbReference type="ARBA" id="ARBA00006611"/>
    </source>
</evidence>
<evidence type="ECO:0000259" key="8">
    <source>
        <dbReference type="PROSITE" id="PS00662"/>
    </source>
</evidence>
<dbReference type="Proteomes" id="UP000003019">
    <property type="component" value="Unassembled WGS sequence"/>
</dbReference>
<evidence type="ECO:0000313" key="10">
    <source>
        <dbReference type="Proteomes" id="UP000003019"/>
    </source>
</evidence>
<comment type="subcellular location">
    <subcellularLocation>
        <location evidence="1">Cytoplasm</location>
    </subcellularLocation>
</comment>
<dbReference type="InterPro" id="IPR006321">
    <property type="entry name" value="PilT/PilU"/>
</dbReference>
<evidence type="ECO:0000256" key="5">
    <source>
        <dbReference type="ARBA" id="ARBA00022558"/>
    </source>
</evidence>
<proteinExistence type="inferred from homology"/>
<dbReference type="Gene3D" id="3.30.450.90">
    <property type="match status" value="1"/>
</dbReference>
<dbReference type="InterPro" id="IPR050921">
    <property type="entry name" value="T4SS_GSP_E_ATPase"/>
</dbReference>
<dbReference type="Gene3D" id="3.40.50.300">
    <property type="entry name" value="P-loop containing nucleotide triphosphate hydrolases"/>
    <property type="match status" value="1"/>
</dbReference>
<dbReference type="FunFam" id="3.30.450.90:FF:000002">
    <property type="entry name" value="Twitching motility protein PilT"/>
    <property type="match status" value="1"/>
</dbReference>
<keyword evidence="6" id="KW-0547">Nucleotide-binding</keyword>
<gene>
    <name evidence="9" type="primary">pilT2</name>
    <name evidence="9" type="ORF">HMPREF9371_1126</name>
</gene>
<reference evidence="9 10" key="1">
    <citation type="submission" date="2011-05" db="EMBL/GenBank/DDBJ databases">
        <authorList>
            <person name="Muzny D."/>
            <person name="Qin X."/>
            <person name="Deng J."/>
            <person name="Jiang H."/>
            <person name="Liu Y."/>
            <person name="Qu J."/>
            <person name="Song X.-Z."/>
            <person name="Zhang L."/>
            <person name="Thornton R."/>
            <person name="Coyle M."/>
            <person name="Francisco L."/>
            <person name="Jackson L."/>
            <person name="Javaid M."/>
            <person name="Korchina V."/>
            <person name="Kovar C."/>
            <person name="Mata R."/>
            <person name="Mathew T."/>
            <person name="Ngo R."/>
            <person name="Nguyen L."/>
            <person name="Nguyen N."/>
            <person name="Okwuonu G."/>
            <person name="Ongeri F."/>
            <person name="Pham C."/>
            <person name="Simmons D."/>
            <person name="Wilczek-Boney K."/>
            <person name="Hale W."/>
            <person name="Jakkamsetti A."/>
            <person name="Pham P."/>
            <person name="Ruth R."/>
            <person name="San Lucas F."/>
            <person name="Warren J."/>
            <person name="Zhang J."/>
            <person name="Zhao Z."/>
            <person name="Zhou C."/>
            <person name="Zhu D."/>
            <person name="Lee S."/>
            <person name="Bess C."/>
            <person name="Blankenburg K."/>
            <person name="Forbes L."/>
            <person name="Fu Q."/>
            <person name="Gubbala S."/>
            <person name="Hirani K."/>
            <person name="Jayaseelan J.C."/>
            <person name="Lara F."/>
            <person name="Munidasa M."/>
            <person name="Palculict T."/>
            <person name="Patil S."/>
            <person name="Pu L.-L."/>
            <person name="Saada N."/>
            <person name="Tang L."/>
            <person name="Weissenberger G."/>
            <person name="Zhu Y."/>
            <person name="Hemphill L."/>
            <person name="Shang Y."/>
            <person name="Youmans B."/>
            <person name="Ayvaz T."/>
            <person name="Ross M."/>
            <person name="Santibanez J."/>
            <person name="Aqrawi P."/>
            <person name="Gross S."/>
            <person name="Joshi V."/>
            <person name="Fowler G."/>
            <person name="Nazareth L."/>
            <person name="Reid J."/>
            <person name="Worley K."/>
            <person name="Petrosino J."/>
            <person name="Highlander S."/>
            <person name="Gibbs R."/>
        </authorList>
    </citation>
    <scope>NUCLEOTIDE SEQUENCE [LARGE SCALE GENOMIC DNA]</scope>
    <source>
        <strain evidence="9 10">871</strain>
    </source>
</reference>
<dbReference type="SMART" id="SM00382">
    <property type="entry name" value="AAA"/>
    <property type="match status" value="1"/>
</dbReference>
<dbReference type="AlphaFoldDB" id="G4CHN7"/>
<dbReference type="NCBIfam" id="TIGR01420">
    <property type="entry name" value="pilT_fam"/>
    <property type="match status" value="1"/>
</dbReference>
<keyword evidence="4" id="KW-0963">Cytoplasm</keyword>
<keyword evidence="10" id="KW-1185">Reference proteome</keyword>
<feature type="domain" description="Bacterial type II secretion system protein E" evidence="8">
    <location>
        <begin position="196"/>
        <end position="210"/>
    </location>
</feature>
<dbReference type="PROSITE" id="PS00662">
    <property type="entry name" value="T2SP_E"/>
    <property type="match status" value="1"/>
</dbReference>
<evidence type="ECO:0000256" key="4">
    <source>
        <dbReference type="ARBA" id="ARBA00022490"/>
    </source>
</evidence>
<dbReference type="PANTHER" id="PTHR30486:SF6">
    <property type="entry name" value="TYPE IV PILUS RETRACTATION ATPASE PILT"/>
    <property type="match status" value="1"/>
</dbReference>
<dbReference type="STRING" id="1032488.HMPREF9371_1126"/>
<evidence type="ECO:0000256" key="1">
    <source>
        <dbReference type="ARBA" id="ARBA00004496"/>
    </source>
</evidence>
<dbReference type="InterPro" id="IPR001482">
    <property type="entry name" value="T2SS/T4SS_dom"/>
</dbReference>
<comment type="caution">
    <text evidence="9">The sequence shown here is derived from an EMBL/GenBank/DDBJ whole genome shotgun (WGS) entry which is preliminary data.</text>
</comment>
<dbReference type="Pfam" id="PF00437">
    <property type="entry name" value="T2SSE"/>
    <property type="match status" value="1"/>
</dbReference>
<dbReference type="EMBL" id="AGAY01000042">
    <property type="protein sequence ID" value="EGY52702.1"/>
    <property type="molecule type" value="Genomic_DNA"/>
</dbReference>
<dbReference type="GO" id="GO:0005737">
    <property type="term" value="C:cytoplasm"/>
    <property type="evidence" value="ECO:0007669"/>
    <property type="project" value="UniProtKB-SubCell"/>
</dbReference>
<dbReference type="InterPro" id="IPR003593">
    <property type="entry name" value="AAA+_ATPase"/>
</dbReference>